<protein>
    <submittedName>
        <fullName evidence="1">Uncharacterized protein</fullName>
    </submittedName>
</protein>
<gene>
    <name evidence="1" type="ORF">PGLA1383_LOCUS6948</name>
</gene>
<dbReference type="EMBL" id="CAJNNV010002946">
    <property type="protein sequence ID" value="CAE8588141.1"/>
    <property type="molecule type" value="Genomic_DNA"/>
</dbReference>
<evidence type="ECO:0000313" key="2">
    <source>
        <dbReference type="Proteomes" id="UP000654075"/>
    </source>
</evidence>
<name>A0A813DR76_POLGL</name>
<organism evidence="1 2">
    <name type="scientific">Polarella glacialis</name>
    <name type="common">Dinoflagellate</name>
    <dbReference type="NCBI Taxonomy" id="89957"/>
    <lineage>
        <taxon>Eukaryota</taxon>
        <taxon>Sar</taxon>
        <taxon>Alveolata</taxon>
        <taxon>Dinophyceae</taxon>
        <taxon>Suessiales</taxon>
        <taxon>Suessiaceae</taxon>
        <taxon>Polarella</taxon>
    </lineage>
</organism>
<dbReference type="Proteomes" id="UP000654075">
    <property type="component" value="Unassembled WGS sequence"/>
</dbReference>
<reference evidence="1" key="1">
    <citation type="submission" date="2021-02" db="EMBL/GenBank/DDBJ databases">
        <authorList>
            <person name="Dougan E. K."/>
            <person name="Rhodes N."/>
            <person name="Thang M."/>
            <person name="Chan C."/>
        </authorList>
    </citation>
    <scope>NUCLEOTIDE SEQUENCE</scope>
</reference>
<keyword evidence="2" id="KW-1185">Reference proteome</keyword>
<accession>A0A813DR76</accession>
<dbReference type="AlphaFoldDB" id="A0A813DR76"/>
<sequence length="334" mass="35442">MKVPQKFTDLFLQLGQTGGQFPIGLTAWSKKPTVDLQKIKLVVSADPLGFPGIAGSDFIAVMGGESTPGLQDLVESLWPKESKVTPVFANRKYASSIAYSDADALSSDYQCNPSVTPCLPAGGIPFIWMVQAGFRQYHGGLDYTIPAAILASFKSQGLDMSADPAYFTRDRSCTLDSAALVRVYDTLGGLLSRLANSDGVGGLAYKKYNYKASGEPGGADTYTLKDAKNNVKTYQVIKDALAKGSDVTGIPELSSTHLQQGFGNLMDLTSQVVATFPPGTADSVVVPNAEFQQMIAASIVGAVLAPDFFKSTDPGSIAKFSATLPDQLLLKCPR</sequence>
<evidence type="ECO:0000313" key="1">
    <source>
        <dbReference type="EMBL" id="CAE8588141.1"/>
    </source>
</evidence>
<comment type="caution">
    <text evidence="1">The sequence shown here is derived from an EMBL/GenBank/DDBJ whole genome shotgun (WGS) entry which is preliminary data.</text>
</comment>
<proteinExistence type="predicted"/>